<proteinExistence type="predicted"/>
<feature type="region of interest" description="Disordered" evidence="1">
    <location>
        <begin position="47"/>
        <end position="66"/>
    </location>
</feature>
<comment type="caution">
    <text evidence="2">The sequence shown here is derived from an EMBL/GenBank/DDBJ whole genome shotgun (WGS) entry which is preliminary data.</text>
</comment>
<evidence type="ECO:0000256" key="1">
    <source>
        <dbReference type="SAM" id="MobiDB-lite"/>
    </source>
</evidence>
<reference evidence="3" key="1">
    <citation type="journal article" date="2015" name="Nat. Genet.">
        <title>The genome and transcriptome of the zoonotic hookworm Ancylostoma ceylanicum identify infection-specific gene families.</title>
        <authorList>
            <person name="Schwarz E.M."/>
            <person name="Hu Y."/>
            <person name="Antoshechkin I."/>
            <person name="Miller M.M."/>
            <person name="Sternberg P.W."/>
            <person name="Aroian R.V."/>
        </authorList>
    </citation>
    <scope>NUCLEOTIDE SEQUENCE</scope>
    <source>
        <strain evidence="3">HY135</strain>
    </source>
</reference>
<evidence type="ECO:0000313" key="3">
    <source>
        <dbReference type="Proteomes" id="UP000024635"/>
    </source>
</evidence>
<dbReference type="Proteomes" id="UP000024635">
    <property type="component" value="Unassembled WGS sequence"/>
</dbReference>
<accession>A0A016W8N4</accession>
<dbReference type="AlphaFoldDB" id="A0A016W8N4"/>
<evidence type="ECO:0000313" key="2">
    <source>
        <dbReference type="EMBL" id="EYC35642.1"/>
    </source>
</evidence>
<organism evidence="2 3">
    <name type="scientific">Ancylostoma ceylanicum</name>
    <dbReference type="NCBI Taxonomy" id="53326"/>
    <lineage>
        <taxon>Eukaryota</taxon>
        <taxon>Metazoa</taxon>
        <taxon>Ecdysozoa</taxon>
        <taxon>Nematoda</taxon>
        <taxon>Chromadorea</taxon>
        <taxon>Rhabditida</taxon>
        <taxon>Rhabditina</taxon>
        <taxon>Rhabditomorpha</taxon>
        <taxon>Strongyloidea</taxon>
        <taxon>Ancylostomatidae</taxon>
        <taxon>Ancylostomatinae</taxon>
        <taxon>Ancylostoma</taxon>
    </lineage>
</organism>
<dbReference type="EMBL" id="JARK01000606">
    <property type="protein sequence ID" value="EYC35642.1"/>
    <property type="molecule type" value="Genomic_DNA"/>
</dbReference>
<sequence length="66" mass="7714">MQLLFFALCVVAQISAIAAVCKFYYYCLILNQLQTFSPFFRLPPPHYGSRAQRQNHQSSRKKLRGF</sequence>
<name>A0A016W8N4_9BILA</name>
<keyword evidence="3" id="KW-1185">Reference proteome</keyword>
<protein>
    <submittedName>
        <fullName evidence="2">Uncharacterized protein</fullName>
    </submittedName>
</protein>
<gene>
    <name evidence="2" type="primary">Acey_s1006.g3373</name>
    <name evidence="2" type="ORF">Y032_1006g3373</name>
</gene>